<feature type="signal peptide" evidence="1">
    <location>
        <begin position="1"/>
        <end position="22"/>
    </location>
</feature>
<evidence type="ECO:0000256" key="1">
    <source>
        <dbReference type="SAM" id="SignalP"/>
    </source>
</evidence>
<evidence type="ECO:0000313" key="2">
    <source>
        <dbReference type="EMBL" id="WDE13652.1"/>
    </source>
</evidence>
<name>A0ABY7VIS9_9GAMM</name>
<evidence type="ECO:0000313" key="3">
    <source>
        <dbReference type="Proteomes" id="UP001215231"/>
    </source>
</evidence>
<organism evidence="2 3">
    <name type="scientific">Thalassomonas haliotis</name>
    <dbReference type="NCBI Taxonomy" id="485448"/>
    <lineage>
        <taxon>Bacteria</taxon>
        <taxon>Pseudomonadati</taxon>
        <taxon>Pseudomonadota</taxon>
        <taxon>Gammaproteobacteria</taxon>
        <taxon>Alteromonadales</taxon>
        <taxon>Colwelliaceae</taxon>
        <taxon>Thalassomonas</taxon>
    </lineage>
</organism>
<protein>
    <recommendedName>
        <fullName evidence="4">ShKT domain-containing protein</fullName>
    </recommendedName>
</protein>
<accession>A0ABY7VIS9</accession>
<dbReference type="Proteomes" id="UP001215231">
    <property type="component" value="Chromosome"/>
</dbReference>
<proteinExistence type="predicted"/>
<keyword evidence="1" id="KW-0732">Signal</keyword>
<feature type="chain" id="PRO_5046683573" description="ShKT domain-containing protein" evidence="1">
    <location>
        <begin position="23"/>
        <end position="62"/>
    </location>
</feature>
<dbReference type="EMBL" id="CP059693">
    <property type="protein sequence ID" value="WDE13652.1"/>
    <property type="molecule type" value="Genomic_DNA"/>
</dbReference>
<dbReference type="RefSeq" id="WP_274054051.1">
    <property type="nucleotide sequence ID" value="NZ_CP059693.1"/>
</dbReference>
<reference evidence="2 3" key="1">
    <citation type="journal article" date="2022" name="Mar. Drugs">
        <title>Bioassay-Guided Fractionation Leads to the Detection of Cholic Acid Generated by the Rare Thalassomonas sp.</title>
        <authorList>
            <person name="Pheiffer F."/>
            <person name="Schneider Y.K."/>
            <person name="Hansen E.H."/>
            <person name="Andersen J.H."/>
            <person name="Isaksson J."/>
            <person name="Busche T."/>
            <person name="R C."/>
            <person name="Kalinowski J."/>
            <person name="Zyl L.V."/>
            <person name="Trindade M."/>
        </authorList>
    </citation>
    <scope>NUCLEOTIDE SEQUENCE [LARGE SCALE GENOMIC DNA]</scope>
    <source>
        <strain evidence="2 3">A5K-61T</strain>
    </source>
</reference>
<keyword evidence="3" id="KW-1185">Reference proteome</keyword>
<gene>
    <name evidence="2" type="ORF">H3N35_09575</name>
</gene>
<evidence type="ECO:0008006" key="4">
    <source>
        <dbReference type="Google" id="ProtNLM"/>
    </source>
</evidence>
<sequence length="62" mass="6748">MKKKLITFLVSCGMAVGFNVNAVSCDGTAWCMAVYTDCMNHGYDSNYCSSLYWSCAGTCVQP</sequence>